<dbReference type="AlphaFoldDB" id="A0A2N9L4R5"/>
<keyword evidence="1" id="KW-0472">Membrane</keyword>
<name>A0A2N9L4R5_9BACT</name>
<feature type="transmembrane region" description="Helical" evidence="1">
    <location>
        <begin position="139"/>
        <end position="170"/>
    </location>
</feature>
<evidence type="ECO:0000256" key="1">
    <source>
        <dbReference type="SAM" id="Phobius"/>
    </source>
</evidence>
<evidence type="ECO:0000313" key="2">
    <source>
        <dbReference type="EMBL" id="SPE18282.1"/>
    </source>
</evidence>
<feature type="transmembrane region" description="Helical" evidence="1">
    <location>
        <begin position="21"/>
        <end position="46"/>
    </location>
</feature>
<gene>
    <name evidence="2" type="ORF">SBA5_150016</name>
</gene>
<dbReference type="OrthoDB" id="668928at2"/>
<evidence type="ECO:0000313" key="3">
    <source>
        <dbReference type="Proteomes" id="UP000239735"/>
    </source>
</evidence>
<reference evidence="3" key="1">
    <citation type="submission" date="2018-02" db="EMBL/GenBank/DDBJ databases">
        <authorList>
            <person name="Hausmann B."/>
        </authorList>
    </citation>
    <scope>NUCLEOTIDE SEQUENCE [LARGE SCALE GENOMIC DNA]</scope>
    <source>
        <strain evidence="3">Peat soil MAG SbA5</strain>
    </source>
</reference>
<dbReference type="Proteomes" id="UP000239735">
    <property type="component" value="Unassembled WGS sequence"/>
</dbReference>
<keyword evidence="1" id="KW-1133">Transmembrane helix</keyword>
<feature type="transmembrane region" description="Helical" evidence="1">
    <location>
        <begin position="104"/>
        <end position="127"/>
    </location>
</feature>
<evidence type="ECO:0008006" key="4">
    <source>
        <dbReference type="Google" id="ProtNLM"/>
    </source>
</evidence>
<feature type="transmembrane region" description="Helical" evidence="1">
    <location>
        <begin position="177"/>
        <end position="196"/>
    </location>
</feature>
<dbReference type="EMBL" id="OKRB01000057">
    <property type="protein sequence ID" value="SPE18282.1"/>
    <property type="molecule type" value="Genomic_DNA"/>
</dbReference>
<feature type="transmembrane region" description="Helical" evidence="1">
    <location>
        <begin position="66"/>
        <end position="92"/>
    </location>
</feature>
<protein>
    <recommendedName>
        <fullName evidence="4">DUF4386 domain-containing protein</fullName>
    </recommendedName>
</protein>
<keyword evidence="1" id="KW-0812">Transmembrane</keyword>
<accession>A0A2N9L4R5</accession>
<proteinExistence type="predicted"/>
<feature type="transmembrane region" description="Helical" evidence="1">
    <location>
        <begin position="208"/>
        <end position="227"/>
    </location>
</feature>
<sequence length="237" mass="25178">MTNPNAALSPGRRHPSPHLGALAIVFTLLFCAGLYPVTYFGGLPYFPGPGAPESAISAFFQARPSAVTLCAFLQFGSAIPLGIFTATIVSRLEFFGVRAAGIKIALFGGFATCFMMMSNAAILWSMAHPGIAQDGPLTLALYFIAFAMGGPGYSVSLGLLMAGISVPLLFRRDVSRWIPILGLVLAACGELSWFSFELSKAIPLIPLTRFPGFIWMIAVGFALPSSLPQPARQEARS</sequence>
<organism evidence="2 3">
    <name type="scientific">Candidatus Sulfuritelmatomonas gaucii</name>
    <dbReference type="NCBI Taxonomy" id="2043161"/>
    <lineage>
        <taxon>Bacteria</taxon>
        <taxon>Pseudomonadati</taxon>
        <taxon>Acidobacteriota</taxon>
        <taxon>Terriglobia</taxon>
        <taxon>Terriglobales</taxon>
        <taxon>Acidobacteriaceae</taxon>
        <taxon>Candidatus Sulfuritelmatomonas</taxon>
    </lineage>
</organism>